<name>K0RWJ2_THAOC</name>
<gene>
    <name evidence="2" type="ORF">THAOC_22609</name>
</gene>
<comment type="caution">
    <text evidence="2">The sequence shown here is derived from an EMBL/GenBank/DDBJ whole genome shotgun (WGS) entry which is preliminary data.</text>
</comment>
<protein>
    <submittedName>
        <fullName evidence="2">Uncharacterized protein</fullName>
    </submittedName>
</protein>
<reference evidence="2 3" key="1">
    <citation type="journal article" date="2012" name="Genome Biol.">
        <title>Genome and low-iron response of an oceanic diatom adapted to chronic iron limitation.</title>
        <authorList>
            <person name="Lommer M."/>
            <person name="Specht M."/>
            <person name="Roy A.S."/>
            <person name="Kraemer L."/>
            <person name="Andreson R."/>
            <person name="Gutowska M.A."/>
            <person name="Wolf J."/>
            <person name="Bergner S.V."/>
            <person name="Schilhabel M.B."/>
            <person name="Klostermeier U.C."/>
            <person name="Beiko R.G."/>
            <person name="Rosenstiel P."/>
            <person name="Hippler M."/>
            <person name="Laroche J."/>
        </authorList>
    </citation>
    <scope>NUCLEOTIDE SEQUENCE [LARGE SCALE GENOMIC DNA]</scope>
    <source>
        <strain evidence="2 3">CCMP1005</strain>
    </source>
</reference>
<feature type="region of interest" description="Disordered" evidence="1">
    <location>
        <begin position="416"/>
        <end position="444"/>
    </location>
</feature>
<accession>K0RWJ2</accession>
<evidence type="ECO:0000313" key="2">
    <source>
        <dbReference type="EMBL" id="EJK57355.1"/>
    </source>
</evidence>
<feature type="compositionally biased region" description="Basic and acidic residues" evidence="1">
    <location>
        <begin position="169"/>
        <end position="179"/>
    </location>
</feature>
<feature type="compositionally biased region" description="Basic and acidic residues" evidence="1">
    <location>
        <begin position="421"/>
        <end position="434"/>
    </location>
</feature>
<evidence type="ECO:0000256" key="1">
    <source>
        <dbReference type="SAM" id="MobiDB-lite"/>
    </source>
</evidence>
<dbReference type="EMBL" id="AGNL01028480">
    <property type="protein sequence ID" value="EJK57355.1"/>
    <property type="molecule type" value="Genomic_DNA"/>
</dbReference>
<dbReference type="AlphaFoldDB" id="K0RWJ2"/>
<feature type="region of interest" description="Disordered" evidence="1">
    <location>
        <begin position="60"/>
        <end position="85"/>
    </location>
</feature>
<organism evidence="2 3">
    <name type="scientific">Thalassiosira oceanica</name>
    <name type="common">Marine diatom</name>
    <dbReference type="NCBI Taxonomy" id="159749"/>
    <lineage>
        <taxon>Eukaryota</taxon>
        <taxon>Sar</taxon>
        <taxon>Stramenopiles</taxon>
        <taxon>Ochrophyta</taxon>
        <taxon>Bacillariophyta</taxon>
        <taxon>Coscinodiscophyceae</taxon>
        <taxon>Thalassiosirophycidae</taxon>
        <taxon>Thalassiosirales</taxon>
        <taxon>Thalassiosiraceae</taxon>
        <taxon>Thalassiosira</taxon>
    </lineage>
</organism>
<evidence type="ECO:0000313" key="3">
    <source>
        <dbReference type="Proteomes" id="UP000266841"/>
    </source>
</evidence>
<keyword evidence="3" id="KW-1185">Reference proteome</keyword>
<dbReference type="Proteomes" id="UP000266841">
    <property type="component" value="Unassembled WGS sequence"/>
</dbReference>
<sequence>MVASTLSSAFFSASFASRIIGESSLPMEAFLIFFFWPHIPPRRSPAAPLLGSSPLAFRRTTSEPVQQVRRRSQQHNTPPSVPLDASERFTNQLSAGRACHRHLCNRGADLFVGPDKGGLGGTPEGGEFLHAVLHDPGRASRQTRRLVGLTLGEHSKLDDYSALPTKGQHPGDDGRRANRSLDKEIFRNNSLINELTEKGNGDGEETAATRLLFAFPHVQFAFPHVQFAFPHVQFAFPHVQFAFPHVTERDSSPTASPFRFEFSAEAAEHTTTVLERYDFDLAKVIDDSPGPHNSYGSELRPPWQLEPLLRNHPSWQEFHDDMVYVIQYPFAKETDEETRQSQLKANMDRGNHKSALKEDEHQHVTKPMRTDVENGYAVPITAEGVRRLKDAEVYPVGLQDQNTIDEPRLRHAIVQPCSPRDSSHHHTEQRRSDPVSDCLQTQTTNDLPSYWGGTIPGAMWESPGRLHGVMERLS</sequence>
<feature type="region of interest" description="Disordered" evidence="1">
    <location>
        <begin position="158"/>
        <end position="179"/>
    </location>
</feature>
<proteinExistence type="predicted"/>